<proteinExistence type="predicted"/>
<dbReference type="AlphaFoldDB" id="A0A7S0JGV7"/>
<reference evidence="1" key="1">
    <citation type="submission" date="2021-01" db="EMBL/GenBank/DDBJ databases">
        <authorList>
            <person name="Corre E."/>
            <person name="Pelletier E."/>
            <person name="Niang G."/>
            <person name="Scheremetjew M."/>
            <person name="Finn R."/>
            <person name="Kale V."/>
            <person name="Holt S."/>
            <person name="Cochrane G."/>
            <person name="Meng A."/>
            <person name="Brown T."/>
            <person name="Cohen L."/>
        </authorList>
    </citation>
    <scope>NUCLEOTIDE SEQUENCE</scope>
    <source>
        <strain evidence="1">RCC1130</strain>
    </source>
</reference>
<sequence>MAGHERIPSPPGRPACAHPAATAKRQAEETRRLNHRKPSEVCAFGYTFVLAPGFSIRLDSEHSVLLRSFVREQGLAVVIDSELQPRWSAWSRLLPCLSADAQRVFHNANAGGASHISEALSMEVLHRAFGARLGLTELELIYWPTNGAITDFSIELEGTELGVSVTRAFGYGAELSVAQAEGLLCKKLSGVLASTATSCHGWKKQLLHIWCRAQADVEILRLAYTRLAPALVADTVVLVTLCTNLPELYTERGDKACRQPRACKGLKDDEHLRILAESDPLRFTHAMHVQVQ</sequence>
<evidence type="ECO:0000313" key="1">
    <source>
        <dbReference type="EMBL" id="CAD8550406.1"/>
    </source>
</evidence>
<accession>A0A7S0JGV7</accession>
<protein>
    <submittedName>
        <fullName evidence="1">Uncharacterized protein</fullName>
    </submittedName>
</protein>
<name>A0A7S0JGV7_9EUKA</name>
<organism evidence="1">
    <name type="scientific">Calcidiscus leptoporus</name>
    <dbReference type="NCBI Taxonomy" id="127549"/>
    <lineage>
        <taxon>Eukaryota</taxon>
        <taxon>Haptista</taxon>
        <taxon>Haptophyta</taxon>
        <taxon>Prymnesiophyceae</taxon>
        <taxon>Coccolithales</taxon>
        <taxon>Calcidiscaceae</taxon>
        <taxon>Calcidiscus</taxon>
    </lineage>
</organism>
<gene>
    <name evidence="1" type="ORF">CLEP1334_LOCUS25696</name>
</gene>
<dbReference type="EMBL" id="HBER01051450">
    <property type="protein sequence ID" value="CAD8550406.1"/>
    <property type="molecule type" value="Transcribed_RNA"/>
</dbReference>